<dbReference type="EMBL" id="ML977666">
    <property type="protein sequence ID" value="KAF1994240.1"/>
    <property type="molecule type" value="Genomic_DNA"/>
</dbReference>
<evidence type="ECO:0000256" key="1">
    <source>
        <dbReference type="SAM" id="MobiDB-lite"/>
    </source>
</evidence>
<evidence type="ECO:0000313" key="3">
    <source>
        <dbReference type="Proteomes" id="UP000799779"/>
    </source>
</evidence>
<dbReference type="OrthoDB" id="3786525at2759"/>
<evidence type="ECO:0000313" key="2">
    <source>
        <dbReference type="EMBL" id="KAF1994240.1"/>
    </source>
</evidence>
<keyword evidence="3" id="KW-1185">Reference proteome</keyword>
<feature type="compositionally biased region" description="Acidic residues" evidence="1">
    <location>
        <begin position="86"/>
        <end position="97"/>
    </location>
</feature>
<protein>
    <recommendedName>
        <fullName evidence="4">BTB domain-containing protein</fullName>
    </recommendedName>
</protein>
<sequence>MSIPVFYIDPDGDVDLLLPHLEELATPLYGVSKYMSPAPGLNYRRSDSQYPSTSAQDCGLSAEAPASEEFQHYDEVPPLAESQPEPTDEAPGPDELPESQQNPESETLEIPADHCNADEELMVEEQDTTSTQDGKYVRIRVSSKHLTFASPHFKRNLQSGMLESQTLRSQGHVEFCMDEQDPGVMLIVLNILHGRTSQVPRTVDLDTLTKFAVMVDYLECHEAVEPFSDRWVENLKGDIPTTCSSELIQWLCISFTFHKQIQFQEVTLATIRLSRDVIQTLDLPIRESVVDKLNSLRQEALDRLLLALENLLDDFRSDRIKCTFECNAMRYGALVKEMSSRTLLFPRPQIPFLGYSIEDTTASVREIRDPKWCNGNNRSHPFYPPHCQSHDCKLTSHIWPIVSSINESLKGLSLEEFL</sequence>
<gene>
    <name evidence="2" type="ORF">P154DRAFT_586617</name>
</gene>
<name>A0A6A5VXW0_9PLEO</name>
<feature type="region of interest" description="Disordered" evidence="1">
    <location>
        <begin position="78"/>
        <end position="107"/>
    </location>
</feature>
<evidence type="ECO:0008006" key="4">
    <source>
        <dbReference type="Google" id="ProtNLM"/>
    </source>
</evidence>
<dbReference type="Proteomes" id="UP000799779">
    <property type="component" value="Unassembled WGS sequence"/>
</dbReference>
<accession>A0A6A5VXW0</accession>
<organism evidence="2 3">
    <name type="scientific">Amniculicola lignicola CBS 123094</name>
    <dbReference type="NCBI Taxonomy" id="1392246"/>
    <lineage>
        <taxon>Eukaryota</taxon>
        <taxon>Fungi</taxon>
        <taxon>Dikarya</taxon>
        <taxon>Ascomycota</taxon>
        <taxon>Pezizomycotina</taxon>
        <taxon>Dothideomycetes</taxon>
        <taxon>Pleosporomycetidae</taxon>
        <taxon>Pleosporales</taxon>
        <taxon>Amniculicolaceae</taxon>
        <taxon>Amniculicola</taxon>
    </lineage>
</organism>
<proteinExistence type="predicted"/>
<reference evidence="2" key="1">
    <citation type="journal article" date="2020" name="Stud. Mycol.">
        <title>101 Dothideomycetes genomes: a test case for predicting lifestyles and emergence of pathogens.</title>
        <authorList>
            <person name="Haridas S."/>
            <person name="Albert R."/>
            <person name="Binder M."/>
            <person name="Bloem J."/>
            <person name="Labutti K."/>
            <person name="Salamov A."/>
            <person name="Andreopoulos B."/>
            <person name="Baker S."/>
            <person name="Barry K."/>
            <person name="Bills G."/>
            <person name="Bluhm B."/>
            <person name="Cannon C."/>
            <person name="Castanera R."/>
            <person name="Culley D."/>
            <person name="Daum C."/>
            <person name="Ezra D."/>
            <person name="Gonzalez J."/>
            <person name="Henrissat B."/>
            <person name="Kuo A."/>
            <person name="Liang C."/>
            <person name="Lipzen A."/>
            <person name="Lutzoni F."/>
            <person name="Magnuson J."/>
            <person name="Mondo S."/>
            <person name="Nolan M."/>
            <person name="Ohm R."/>
            <person name="Pangilinan J."/>
            <person name="Park H.-J."/>
            <person name="Ramirez L."/>
            <person name="Alfaro M."/>
            <person name="Sun H."/>
            <person name="Tritt A."/>
            <person name="Yoshinaga Y."/>
            <person name="Zwiers L.-H."/>
            <person name="Turgeon B."/>
            <person name="Goodwin S."/>
            <person name="Spatafora J."/>
            <person name="Crous P."/>
            <person name="Grigoriev I."/>
        </authorList>
    </citation>
    <scope>NUCLEOTIDE SEQUENCE</scope>
    <source>
        <strain evidence="2">CBS 123094</strain>
    </source>
</reference>
<dbReference type="AlphaFoldDB" id="A0A6A5VXW0"/>